<protein>
    <submittedName>
        <fullName evidence="1">Uncharacterized protein</fullName>
    </submittedName>
</protein>
<accession>A0ABV4C7Y2</accession>
<proteinExistence type="predicted"/>
<organism evidence="1 2">
    <name type="scientific">Mycobacterium servetii</name>
    <dbReference type="NCBI Taxonomy" id="3237418"/>
    <lineage>
        <taxon>Bacteria</taxon>
        <taxon>Bacillati</taxon>
        <taxon>Actinomycetota</taxon>
        <taxon>Actinomycetes</taxon>
        <taxon>Mycobacteriales</taxon>
        <taxon>Mycobacteriaceae</taxon>
        <taxon>Mycobacterium</taxon>
    </lineage>
</organism>
<reference evidence="1 2" key="1">
    <citation type="submission" date="2024-08" db="EMBL/GenBank/DDBJ databases">
        <title>Mycobacterium servetensis sp. nov., a novel rapid-growing mycobacterial species recovered from a human patient in Zaragoza, Spain.</title>
        <authorList>
            <person name="Tristancho-Baro A.I."/>
            <person name="Buenestado-Serrano S."/>
            <person name="Garcia De Viedma D."/>
            <person name="Milagro-Beamonte A."/>
            <person name="Burillo N."/>
            <person name="Sanz S."/>
            <person name="Lopez-Calleja A.I."/>
            <person name="Penas-Utrilla D."/>
            <person name="Guardingo M."/>
            <person name="Garcia M.J."/>
            <person name="Vinuelas-Bayon J."/>
        </authorList>
    </citation>
    <scope>NUCLEOTIDE SEQUENCE [LARGE SCALE GENOMIC DNA]</scope>
    <source>
        <strain evidence="2">HUMS_12744610</strain>
    </source>
</reference>
<sequence>MFPGATERPIAFGAELDDLETPALGWLFPACGLVLSLDDAGLASGGVKVDTVVVDGRRLLRSLMSYRIADALARLLRAQTADVVVCAGDLLTENAVLRSRIRSGVVRSRLPVLFAEASASVR</sequence>
<comment type="caution">
    <text evidence="1">The sequence shown here is derived from an EMBL/GenBank/DDBJ whole genome shotgun (WGS) entry which is preliminary data.</text>
</comment>
<keyword evidence="2" id="KW-1185">Reference proteome</keyword>
<evidence type="ECO:0000313" key="1">
    <source>
        <dbReference type="EMBL" id="MEY8018651.1"/>
    </source>
</evidence>
<gene>
    <name evidence="1" type="ORF">AB8998_28635</name>
</gene>
<dbReference type="Proteomes" id="UP001564760">
    <property type="component" value="Unassembled WGS sequence"/>
</dbReference>
<evidence type="ECO:0000313" key="2">
    <source>
        <dbReference type="Proteomes" id="UP001564760"/>
    </source>
</evidence>
<name>A0ABV4C7Y2_9MYCO</name>
<dbReference type="RefSeq" id="WP_369741247.1">
    <property type="nucleotide sequence ID" value="NZ_JBGEDP010000001.1"/>
</dbReference>
<dbReference type="EMBL" id="JBGEDP010000001">
    <property type="protein sequence ID" value="MEY8018651.1"/>
    <property type="molecule type" value="Genomic_DNA"/>
</dbReference>